<dbReference type="RefSeq" id="WP_224036985.1">
    <property type="nucleotide sequence ID" value="NZ_AP024849.1"/>
</dbReference>
<dbReference type="InterPro" id="IPR036890">
    <property type="entry name" value="HATPase_C_sf"/>
</dbReference>
<accession>A0ABM7T3G3</accession>
<protein>
    <submittedName>
        <fullName evidence="1">Uncharacterized protein</fullName>
    </submittedName>
</protein>
<reference evidence="2" key="1">
    <citation type="submission" date="2021-07" db="EMBL/GenBank/DDBJ databases">
        <title>Complete genome sequencing of a Clostridium isolate.</title>
        <authorList>
            <person name="Ueki A."/>
            <person name="Tonouchi A."/>
        </authorList>
    </citation>
    <scope>NUCLEOTIDE SEQUENCE [LARGE SCALE GENOMIC DNA]</scope>
    <source>
        <strain evidence="2">C5S11</strain>
    </source>
</reference>
<evidence type="ECO:0000313" key="2">
    <source>
        <dbReference type="Proteomes" id="UP000824633"/>
    </source>
</evidence>
<name>A0ABM7T3G3_9CLOT</name>
<dbReference type="EMBL" id="AP024849">
    <property type="protein sequence ID" value="BCZ45384.1"/>
    <property type="molecule type" value="Genomic_DNA"/>
</dbReference>
<organism evidence="1 2">
    <name type="scientific">Clostridium gelidum</name>
    <dbReference type="NCBI Taxonomy" id="704125"/>
    <lineage>
        <taxon>Bacteria</taxon>
        <taxon>Bacillati</taxon>
        <taxon>Bacillota</taxon>
        <taxon>Clostridia</taxon>
        <taxon>Eubacteriales</taxon>
        <taxon>Clostridiaceae</taxon>
        <taxon>Clostridium</taxon>
    </lineage>
</organism>
<dbReference type="Proteomes" id="UP000824633">
    <property type="component" value="Chromosome"/>
</dbReference>
<sequence>MREEIKNTKSFFVELADLINNFEKGHELTVKIDYTGIENFEIYDNKFNANILNIIKESLNNIVKHSGADTVEIVFQEMLKQYKQGEIPLSPGLAIKLLNEFK</sequence>
<dbReference type="Gene3D" id="3.30.565.10">
    <property type="entry name" value="Histidine kinase-like ATPase, C-terminal domain"/>
    <property type="match status" value="1"/>
</dbReference>
<gene>
    <name evidence="1" type="ORF">psyc5s11_14510</name>
</gene>
<keyword evidence="2" id="KW-1185">Reference proteome</keyword>
<evidence type="ECO:0000313" key="1">
    <source>
        <dbReference type="EMBL" id="BCZ45384.1"/>
    </source>
</evidence>
<proteinExistence type="predicted"/>